<organism evidence="2 3">
    <name type="scientific">Streptosporangium brasiliense</name>
    <dbReference type="NCBI Taxonomy" id="47480"/>
    <lineage>
        <taxon>Bacteria</taxon>
        <taxon>Bacillati</taxon>
        <taxon>Actinomycetota</taxon>
        <taxon>Actinomycetes</taxon>
        <taxon>Streptosporangiales</taxon>
        <taxon>Streptosporangiaceae</taxon>
        <taxon>Streptosporangium</taxon>
    </lineage>
</organism>
<evidence type="ECO:0000313" key="3">
    <source>
        <dbReference type="Proteomes" id="UP001230426"/>
    </source>
</evidence>
<sequence>MIHDGTSTPDQPVSVEAGRPADDFPIEDSEWPAPLAQSPDAQPEGDPDAGRQHDWLPRRAQSPDDME</sequence>
<proteinExistence type="predicted"/>
<feature type="compositionally biased region" description="Basic and acidic residues" evidence="1">
    <location>
        <begin position="48"/>
        <end position="57"/>
    </location>
</feature>
<name>A0ABT9QYL5_9ACTN</name>
<dbReference type="RefSeq" id="WP_306858068.1">
    <property type="nucleotide sequence ID" value="NZ_JAUSRB010000001.1"/>
</dbReference>
<evidence type="ECO:0000256" key="1">
    <source>
        <dbReference type="SAM" id="MobiDB-lite"/>
    </source>
</evidence>
<dbReference type="EMBL" id="JAUSRB010000001">
    <property type="protein sequence ID" value="MDP9862074.1"/>
    <property type="molecule type" value="Genomic_DNA"/>
</dbReference>
<dbReference type="Proteomes" id="UP001230426">
    <property type="component" value="Unassembled WGS sequence"/>
</dbReference>
<evidence type="ECO:0000313" key="2">
    <source>
        <dbReference type="EMBL" id="MDP9862074.1"/>
    </source>
</evidence>
<protein>
    <submittedName>
        <fullName evidence="2">Uncharacterized protein</fullName>
    </submittedName>
</protein>
<feature type="compositionally biased region" description="Polar residues" evidence="1">
    <location>
        <begin position="1"/>
        <end position="11"/>
    </location>
</feature>
<reference evidence="2 3" key="1">
    <citation type="submission" date="2023-07" db="EMBL/GenBank/DDBJ databases">
        <title>Sequencing the genomes of 1000 actinobacteria strains.</title>
        <authorList>
            <person name="Klenk H.-P."/>
        </authorList>
    </citation>
    <scope>NUCLEOTIDE SEQUENCE [LARGE SCALE GENOMIC DNA]</scope>
    <source>
        <strain evidence="2 3">DSM 44109</strain>
    </source>
</reference>
<gene>
    <name evidence="2" type="ORF">J2S55_001333</name>
</gene>
<accession>A0ABT9QYL5</accession>
<keyword evidence="3" id="KW-1185">Reference proteome</keyword>
<comment type="caution">
    <text evidence="2">The sequence shown here is derived from an EMBL/GenBank/DDBJ whole genome shotgun (WGS) entry which is preliminary data.</text>
</comment>
<feature type="region of interest" description="Disordered" evidence="1">
    <location>
        <begin position="1"/>
        <end position="67"/>
    </location>
</feature>